<accession>N1PKI2</accession>
<evidence type="ECO:0000256" key="5">
    <source>
        <dbReference type="ARBA" id="ARBA00022989"/>
    </source>
</evidence>
<feature type="transmembrane region" description="Helical" evidence="7">
    <location>
        <begin position="445"/>
        <end position="466"/>
    </location>
</feature>
<feature type="transmembrane region" description="Helical" evidence="7">
    <location>
        <begin position="29"/>
        <end position="51"/>
    </location>
</feature>
<feature type="transmembrane region" description="Helical" evidence="7">
    <location>
        <begin position="98"/>
        <end position="117"/>
    </location>
</feature>
<feature type="transmembrane region" description="Helical" evidence="7">
    <location>
        <begin position="278"/>
        <end position="300"/>
    </location>
</feature>
<dbReference type="InterPro" id="IPR050360">
    <property type="entry name" value="MFS_Sugar_Transporters"/>
</dbReference>
<dbReference type="SUPFAM" id="SSF103473">
    <property type="entry name" value="MFS general substrate transporter"/>
    <property type="match status" value="1"/>
</dbReference>
<feature type="transmembrane region" description="Helical" evidence="7">
    <location>
        <begin position="123"/>
        <end position="145"/>
    </location>
</feature>
<dbReference type="OMA" id="LTVNQYV"/>
<dbReference type="PRINTS" id="PR00171">
    <property type="entry name" value="SUGRTRNSPORT"/>
</dbReference>
<feature type="transmembrane region" description="Helical" evidence="7">
    <location>
        <begin position="157"/>
        <end position="177"/>
    </location>
</feature>
<dbReference type="Proteomes" id="UP000016933">
    <property type="component" value="Unassembled WGS sequence"/>
</dbReference>
<keyword evidence="10" id="KW-1185">Reference proteome</keyword>
<sequence length="518" mass="56528">MAAGDGTNALSNNTHAQWWKDPGLRKLNILILAIITVQITCGYDEAVIGSFQAMKPWLSVMGNPDASDTGLVTTVIFIGGFLGAVPGSICSDKFGRKIGILVGSTFTAVGSIIQTTSHSYAQFMVGRGLLGVGISFTCIAGPSLIAELAHPRQRGTVLGFFNTLWYVGSIVAAWSSFGSGHLQNSWSWRIPSLIQLVAPVLIAIVLRWIPESPRFLLSKGQEEKATALLLKHHANGATDDELVSWEVDEIKAALAAESMDLELGWRVLWHTKANLKRVAIAVAVNLLCLWCGQGIISYYFSPILTQVGITDTNQQTGINGGMQIWKFSFLVSIAGAILADKIGRRALWMTSFISMILANIGTVVSSALVSKDADNRVAAYFVIVFLFLYNAGFNIACNPLAYAYPTELLPYAMRTKGISVFVLVGQALLIVNQYVNPIAIDSIGWYYWLFYLGMLFLGLAMIYFTFPETRGLTLEQIATLFDDDESPNVIEGVDLDEKQPTVSITTVKESKIFDDKAH</sequence>
<dbReference type="HOGENOM" id="CLU_001265_30_13_1"/>
<comment type="subcellular location">
    <subcellularLocation>
        <location evidence="1">Membrane</location>
        <topology evidence="1">Multi-pass membrane protein</topology>
    </subcellularLocation>
</comment>
<feature type="transmembrane region" description="Helical" evidence="7">
    <location>
        <begin position="71"/>
        <end position="91"/>
    </location>
</feature>
<comment type="similarity">
    <text evidence="2">Belongs to the major facilitator superfamily. Sugar transporter (TC 2.A.1.1) family.</text>
</comment>
<reference evidence="9 10" key="2">
    <citation type="journal article" date="2012" name="PLoS Pathog.">
        <title>Diverse lifestyles and strategies of plant pathogenesis encoded in the genomes of eighteen Dothideomycetes fungi.</title>
        <authorList>
            <person name="Ohm R.A."/>
            <person name="Feau N."/>
            <person name="Henrissat B."/>
            <person name="Schoch C.L."/>
            <person name="Horwitz B.A."/>
            <person name="Barry K.W."/>
            <person name="Condon B.J."/>
            <person name="Copeland A.C."/>
            <person name="Dhillon B."/>
            <person name="Glaser F."/>
            <person name="Hesse C.N."/>
            <person name="Kosti I."/>
            <person name="LaButti K."/>
            <person name="Lindquist E.A."/>
            <person name="Lucas S."/>
            <person name="Salamov A.A."/>
            <person name="Bradshaw R.E."/>
            <person name="Ciuffetti L."/>
            <person name="Hamelin R.C."/>
            <person name="Kema G.H.J."/>
            <person name="Lawrence C."/>
            <person name="Scott J.A."/>
            <person name="Spatafora J.W."/>
            <person name="Turgeon B.G."/>
            <person name="de Wit P.J.G.M."/>
            <person name="Zhong S."/>
            <person name="Goodwin S.B."/>
            <person name="Grigoriev I.V."/>
        </authorList>
    </citation>
    <scope>NUCLEOTIDE SEQUENCE [LARGE SCALE GENOMIC DNA]</scope>
    <source>
        <strain evidence="10">NZE10 / CBS 128990</strain>
    </source>
</reference>
<dbReference type="PROSITE" id="PS00216">
    <property type="entry name" value="SUGAR_TRANSPORT_1"/>
    <property type="match status" value="2"/>
</dbReference>
<dbReference type="Pfam" id="PF00083">
    <property type="entry name" value="Sugar_tr"/>
    <property type="match status" value="1"/>
</dbReference>
<evidence type="ECO:0000256" key="3">
    <source>
        <dbReference type="ARBA" id="ARBA00022448"/>
    </source>
</evidence>
<dbReference type="InterPro" id="IPR020846">
    <property type="entry name" value="MFS_dom"/>
</dbReference>
<dbReference type="PANTHER" id="PTHR48022:SF64">
    <property type="entry name" value="MAJOR FACILITATOR SUPERFAMILY (MFS) PROFILE DOMAIN-CONTAINING PROTEIN"/>
    <property type="match status" value="1"/>
</dbReference>
<organism evidence="9 10">
    <name type="scientific">Dothistroma septosporum (strain NZE10 / CBS 128990)</name>
    <name type="common">Red band needle blight fungus</name>
    <name type="synonym">Mycosphaerella pini</name>
    <dbReference type="NCBI Taxonomy" id="675120"/>
    <lineage>
        <taxon>Eukaryota</taxon>
        <taxon>Fungi</taxon>
        <taxon>Dikarya</taxon>
        <taxon>Ascomycota</taxon>
        <taxon>Pezizomycotina</taxon>
        <taxon>Dothideomycetes</taxon>
        <taxon>Dothideomycetidae</taxon>
        <taxon>Mycosphaerellales</taxon>
        <taxon>Mycosphaerellaceae</taxon>
        <taxon>Dothistroma</taxon>
    </lineage>
</organism>
<dbReference type="eggNOG" id="KOG0254">
    <property type="taxonomic scope" value="Eukaryota"/>
</dbReference>
<feature type="transmembrane region" description="Helical" evidence="7">
    <location>
        <begin position="418"/>
        <end position="439"/>
    </location>
</feature>
<dbReference type="OrthoDB" id="6133115at2759"/>
<dbReference type="PROSITE" id="PS50850">
    <property type="entry name" value="MFS"/>
    <property type="match status" value="1"/>
</dbReference>
<evidence type="ECO:0000256" key="4">
    <source>
        <dbReference type="ARBA" id="ARBA00022692"/>
    </source>
</evidence>
<evidence type="ECO:0000256" key="6">
    <source>
        <dbReference type="ARBA" id="ARBA00023136"/>
    </source>
</evidence>
<dbReference type="GO" id="GO:0005351">
    <property type="term" value="F:carbohydrate:proton symporter activity"/>
    <property type="evidence" value="ECO:0007669"/>
    <property type="project" value="TreeGrafter"/>
</dbReference>
<reference evidence="10" key="1">
    <citation type="journal article" date="2012" name="PLoS Genet.">
        <title>The genomes of the fungal plant pathogens Cladosporium fulvum and Dothistroma septosporum reveal adaptation to different hosts and lifestyles but also signatures of common ancestry.</title>
        <authorList>
            <person name="de Wit P.J.G.M."/>
            <person name="van der Burgt A."/>
            <person name="Oekmen B."/>
            <person name="Stergiopoulos I."/>
            <person name="Abd-Elsalam K.A."/>
            <person name="Aerts A.L."/>
            <person name="Bahkali A.H."/>
            <person name="Beenen H.G."/>
            <person name="Chettri P."/>
            <person name="Cox M.P."/>
            <person name="Datema E."/>
            <person name="de Vries R.P."/>
            <person name="Dhillon B."/>
            <person name="Ganley A.R."/>
            <person name="Griffiths S.A."/>
            <person name="Guo Y."/>
            <person name="Hamelin R.C."/>
            <person name="Henrissat B."/>
            <person name="Kabir M.S."/>
            <person name="Jashni M.K."/>
            <person name="Kema G."/>
            <person name="Klaubauf S."/>
            <person name="Lapidus A."/>
            <person name="Levasseur A."/>
            <person name="Lindquist E."/>
            <person name="Mehrabi R."/>
            <person name="Ohm R.A."/>
            <person name="Owen T.J."/>
            <person name="Salamov A."/>
            <person name="Schwelm A."/>
            <person name="Schijlen E."/>
            <person name="Sun H."/>
            <person name="van den Burg H.A."/>
            <person name="van Ham R.C.H.J."/>
            <person name="Zhang S."/>
            <person name="Goodwin S.B."/>
            <person name="Grigoriev I.V."/>
            <person name="Collemare J."/>
            <person name="Bradshaw R.E."/>
        </authorList>
    </citation>
    <scope>NUCLEOTIDE SEQUENCE [LARGE SCALE GENOMIC DNA]</scope>
    <source>
        <strain evidence="10">NZE10 / CBS 128990</strain>
    </source>
</reference>
<evidence type="ECO:0000259" key="8">
    <source>
        <dbReference type="PROSITE" id="PS50850"/>
    </source>
</evidence>
<dbReference type="GO" id="GO:0016020">
    <property type="term" value="C:membrane"/>
    <property type="evidence" value="ECO:0007669"/>
    <property type="project" value="UniProtKB-SubCell"/>
</dbReference>
<feature type="transmembrane region" description="Helical" evidence="7">
    <location>
        <begin position="346"/>
        <end position="365"/>
    </location>
</feature>
<dbReference type="AlphaFoldDB" id="N1PKI2"/>
<evidence type="ECO:0000256" key="2">
    <source>
        <dbReference type="ARBA" id="ARBA00010992"/>
    </source>
</evidence>
<dbReference type="FunFam" id="1.20.1250.20:FF:000134">
    <property type="entry name" value="MFS sugar transporter protein"/>
    <property type="match status" value="1"/>
</dbReference>
<dbReference type="InterPro" id="IPR005828">
    <property type="entry name" value="MFS_sugar_transport-like"/>
</dbReference>
<dbReference type="Gene3D" id="1.20.1250.20">
    <property type="entry name" value="MFS general substrate transporter like domains"/>
    <property type="match status" value="1"/>
</dbReference>
<dbReference type="InterPro" id="IPR005829">
    <property type="entry name" value="Sugar_transporter_CS"/>
</dbReference>
<dbReference type="InterPro" id="IPR036259">
    <property type="entry name" value="MFS_trans_sf"/>
</dbReference>
<evidence type="ECO:0000313" key="9">
    <source>
        <dbReference type="EMBL" id="EME44007.1"/>
    </source>
</evidence>
<feature type="domain" description="Major facilitator superfamily (MFS) profile" evidence="8">
    <location>
        <begin position="30"/>
        <end position="470"/>
    </location>
</feature>
<feature type="transmembrane region" description="Helical" evidence="7">
    <location>
        <begin position="320"/>
        <end position="339"/>
    </location>
</feature>
<feature type="transmembrane region" description="Helical" evidence="7">
    <location>
        <begin position="189"/>
        <end position="209"/>
    </location>
</feature>
<protein>
    <recommendedName>
        <fullName evidence="8">Major facilitator superfamily (MFS) profile domain-containing protein</fullName>
    </recommendedName>
</protein>
<keyword evidence="3" id="KW-0813">Transport</keyword>
<proteinExistence type="inferred from homology"/>
<keyword evidence="6 7" id="KW-0472">Membrane</keyword>
<keyword evidence="4 7" id="KW-0812">Transmembrane</keyword>
<dbReference type="EMBL" id="KB446539">
    <property type="protein sequence ID" value="EME44007.1"/>
    <property type="molecule type" value="Genomic_DNA"/>
</dbReference>
<name>N1PKI2_DOTSN</name>
<evidence type="ECO:0000313" key="10">
    <source>
        <dbReference type="Proteomes" id="UP000016933"/>
    </source>
</evidence>
<dbReference type="InterPro" id="IPR003663">
    <property type="entry name" value="Sugar/inositol_transpt"/>
</dbReference>
<keyword evidence="5 7" id="KW-1133">Transmembrane helix</keyword>
<gene>
    <name evidence="9" type="ORF">DOTSEDRAFT_79908</name>
</gene>
<evidence type="ECO:0000256" key="7">
    <source>
        <dbReference type="SAM" id="Phobius"/>
    </source>
</evidence>
<dbReference type="PANTHER" id="PTHR48022">
    <property type="entry name" value="PLASTIDIC GLUCOSE TRANSPORTER 4"/>
    <property type="match status" value="1"/>
</dbReference>
<evidence type="ECO:0000256" key="1">
    <source>
        <dbReference type="ARBA" id="ARBA00004141"/>
    </source>
</evidence>
<feature type="transmembrane region" description="Helical" evidence="7">
    <location>
        <begin position="377"/>
        <end position="397"/>
    </location>
</feature>